<dbReference type="EMBL" id="SCWA01000008">
    <property type="protein sequence ID" value="TDL97979.1"/>
    <property type="molecule type" value="Genomic_DNA"/>
</dbReference>
<sequence length="230" mass="25080">MTVERQDGGIFETIHLDQSVTYASSVEANEIDVQSGSVVIEGRLNAPYLSNAGGLEVTSTLETNELANKKEAHLKVADNVVAQTVNNAGTLELGHHFKAETIESTGKLVAAGTIEATSVRLSGFIQLHDIRAERLDITVTHNSSADYLAASDIRIKAQREALIFKDDDHSLKVNEIDGGEVYLENVIAELVRGDRVTIGPNCTIKVVEYTEDYKLDEQSDVLELGKITRD</sequence>
<dbReference type="AlphaFoldDB" id="A0A4R6BE06"/>
<evidence type="ECO:0000313" key="2">
    <source>
        <dbReference type="Proteomes" id="UP000295310"/>
    </source>
</evidence>
<organism evidence="1 2">
    <name type="scientific">Macrococcus brunensis</name>
    <dbReference type="NCBI Taxonomy" id="198483"/>
    <lineage>
        <taxon>Bacteria</taxon>
        <taxon>Bacillati</taxon>
        <taxon>Bacillota</taxon>
        <taxon>Bacilli</taxon>
        <taxon>Bacillales</taxon>
        <taxon>Staphylococcaceae</taxon>
        <taxon>Macrococcus</taxon>
    </lineage>
</organism>
<name>A0A4R6BE06_9STAP</name>
<accession>A0A4R6BE06</accession>
<evidence type="ECO:0000313" key="1">
    <source>
        <dbReference type="EMBL" id="TDL97979.1"/>
    </source>
</evidence>
<protein>
    <recommendedName>
        <fullName evidence="3">Polymer-forming cytoskeletal protein</fullName>
    </recommendedName>
</protein>
<reference evidence="1 2" key="1">
    <citation type="submission" date="2019-01" db="EMBL/GenBank/DDBJ databases">
        <title>Draft genome sequences of the type strains of six Macrococcus species.</title>
        <authorList>
            <person name="Mazhar S."/>
            <person name="Altermann E."/>
            <person name="Hill C."/>
            <person name="Mcauliffe O."/>
        </authorList>
    </citation>
    <scope>NUCLEOTIDE SEQUENCE [LARGE SCALE GENOMIC DNA]</scope>
    <source>
        <strain evidence="1 2">CCM4811</strain>
    </source>
</reference>
<dbReference type="Proteomes" id="UP000295310">
    <property type="component" value="Unassembled WGS sequence"/>
</dbReference>
<keyword evidence="2" id="KW-1185">Reference proteome</keyword>
<gene>
    <name evidence="1" type="ORF">ERX27_05830</name>
</gene>
<dbReference type="OrthoDB" id="1730007at2"/>
<dbReference type="RefSeq" id="WP_133431894.1">
    <property type="nucleotide sequence ID" value="NZ_CP092172.1"/>
</dbReference>
<evidence type="ECO:0008006" key="3">
    <source>
        <dbReference type="Google" id="ProtNLM"/>
    </source>
</evidence>
<proteinExistence type="predicted"/>
<comment type="caution">
    <text evidence="1">The sequence shown here is derived from an EMBL/GenBank/DDBJ whole genome shotgun (WGS) entry which is preliminary data.</text>
</comment>